<reference evidence="3 4" key="1">
    <citation type="submission" date="2014-03" db="EMBL/GenBank/DDBJ databases">
        <title>Selection and divergence in the genomes of co-occurring obligate luminous symbionts with specific hosts.</title>
        <authorList>
            <person name="Hendry T.A."/>
            <person name="de Wet J.R."/>
            <person name="Dunlap P.V."/>
        </authorList>
    </citation>
    <scope>NUCLEOTIDE SEQUENCE [LARGE SCALE GENOMIC DNA]</scope>
    <source>
        <strain evidence="3 4">Ppalp.1</strain>
    </source>
</reference>
<evidence type="ECO:0000259" key="2">
    <source>
        <dbReference type="Pfam" id="PF13439"/>
    </source>
</evidence>
<evidence type="ECO:0000259" key="1">
    <source>
        <dbReference type="Pfam" id="PF00534"/>
    </source>
</evidence>
<organism evidence="3 4">
    <name type="scientific">Candidatus Photodesmus blepharonis</name>
    <dbReference type="NCBI Taxonomy" id="1179155"/>
    <lineage>
        <taxon>Bacteria</taxon>
        <taxon>Pseudomonadati</taxon>
        <taxon>Pseudomonadota</taxon>
        <taxon>Gammaproteobacteria</taxon>
        <taxon>Vibrionales</taxon>
        <taxon>Vibrionaceae</taxon>
        <taxon>Candidatus Photodesmus</taxon>
    </lineage>
</organism>
<dbReference type="PANTHER" id="PTHR12526">
    <property type="entry name" value="GLYCOSYLTRANSFERASE"/>
    <property type="match status" value="1"/>
</dbReference>
<dbReference type="Pfam" id="PF13439">
    <property type="entry name" value="Glyco_transf_4"/>
    <property type="match status" value="1"/>
</dbReference>
<feature type="domain" description="Glycosyl transferase family 1" evidence="1">
    <location>
        <begin position="184"/>
        <end position="349"/>
    </location>
</feature>
<dbReference type="EMBL" id="JGVK01000001">
    <property type="protein sequence ID" value="KEY91748.1"/>
    <property type="molecule type" value="Genomic_DNA"/>
</dbReference>
<keyword evidence="4" id="KW-1185">Reference proteome</keyword>
<proteinExistence type="predicted"/>
<dbReference type="RefSeq" id="WP_034412952.1">
    <property type="nucleotide sequence ID" value="NZ_JGVK01000001.1"/>
</dbReference>
<gene>
    <name evidence="3" type="ORF">CF67_01091</name>
</gene>
<dbReference type="GO" id="GO:0016757">
    <property type="term" value="F:glycosyltransferase activity"/>
    <property type="evidence" value="ECO:0007669"/>
    <property type="project" value="InterPro"/>
</dbReference>
<sequence length="397" mass="45637">MKKNKRILFVHYGENWIRGSERCLLDLMLNIDRRHYTLFLWTNNTSIYRTANKIGVYSKLSSFSVLLGWKTPRFDLISWKKQIDFAKKYILEAKIDLVHVNSAAPCQWMYPATKLTKIRMITHLHSDYSAYERLTLGLHFSPRIIAVSKAITHQLISDGYPDHRLSIIPNGIDIERLSQHKTIDIKSKLDLPENSFIFTTIGSLIHRKGIDRIINALYHLIFKYPYIHLIVIGDGPLRHCLKQQTNQLNLKQHVHFVGVQKNTQGWLKNTNAFVSGSHKEAFGLVIAEAALAALPIVAPNEGGIPEIITHKKNGLLYKNSGTLPLIKAMLDILENPELSKIMGIKARKQILTHHTIARNIQRIETIYHNILSEKQQEKTSFFQAISPIKTFIFNKLR</sequence>
<accession>A0A084CPL9</accession>
<dbReference type="Gene3D" id="3.40.50.2000">
    <property type="entry name" value="Glycogen Phosphorylase B"/>
    <property type="match status" value="2"/>
</dbReference>
<feature type="domain" description="Glycosyltransferase subfamily 4-like N-terminal" evidence="2">
    <location>
        <begin position="18"/>
        <end position="176"/>
    </location>
</feature>
<dbReference type="OrthoDB" id="9768937at2"/>
<dbReference type="STRING" id="1179155.CF67_01091"/>
<dbReference type="InterPro" id="IPR028098">
    <property type="entry name" value="Glyco_trans_4-like_N"/>
</dbReference>
<comment type="caution">
    <text evidence="3">The sequence shown here is derived from an EMBL/GenBank/DDBJ whole genome shotgun (WGS) entry which is preliminary data.</text>
</comment>
<dbReference type="Pfam" id="PF00534">
    <property type="entry name" value="Glycos_transf_1"/>
    <property type="match status" value="1"/>
</dbReference>
<evidence type="ECO:0000313" key="4">
    <source>
        <dbReference type="Proteomes" id="UP000053784"/>
    </source>
</evidence>
<dbReference type="eggNOG" id="COG0438">
    <property type="taxonomic scope" value="Bacteria"/>
</dbReference>
<dbReference type="InterPro" id="IPR001296">
    <property type="entry name" value="Glyco_trans_1"/>
</dbReference>
<keyword evidence="3" id="KW-0808">Transferase</keyword>
<evidence type="ECO:0000313" key="3">
    <source>
        <dbReference type="EMBL" id="KEY91748.1"/>
    </source>
</evidence>
<dbReference type="CDD" id="cd03811">
    <property type="entry name" value="GT4_GT28_WabH-like"/>
    <property type="match status" value="1"/>
</dbReference>
<dbReference type="SUPFAM" id="SSF53756">
    <property type="entry name" value="UDP-Glycosyltransferase/glycogen phosphorylase"/>
    <property type="match status" value="1"/>
</dbReference>
<dbReference type="PANTHER" id="PTHR12526:SF630">
    <property type="entry name" value="GLYCOSYLTRANSFERASE"/>
    <property type="match status" value="1"/>
</dbReference>
<dbReference type="Proteomes" id="UP000053784">
    <property type="component" value="Unassembled WGS sequence"/>
</dbReference>
<dbReference type="AlphaFoldDB" id="A0A084CPL9"/>
<protein>
    <submittedName>
        <fullName evidence="3">Glycosyltransferase</fullName>
    </submittedName>
</protein>
<name>A0A084CPL9_9GAMM</name>
<dbReference type="GO" id="GO:1901135">
    <property type="term" value="P:carbohydrate derivative metabolic process"/>
    <property type="evidence" value="ECO:0007669"/>
    <property type="project" value="UniProtKB-ARBA"/>
</dbReference>